<keyword evidence="3" id="KW-1185">Reference proteome</keyword>
<evidence type="ECO:0000313" key="3">
    <source>
        <dbReference type="Proteomes" id="UP000193218"/>
    </source>
</evidence>
<accession>A0A1Y1UB19</accession>
<feature type="region of interest" description="Disordered" evidence="1">
    <location>
        <begin position="1"/>
        <end position="133"/>
    </location>
</feature>
<sequence>MSPRTRGRDLPSSNPPPASSAPDSAPATDEPESNSAAQPTYAEKAAAGANTSNGLKNEKDNTTVDPMIDPELAALPAPPHPRPTSPSNANNTSSGSNTDRRANGSSAPGPGDQMSITQSIASAPDPRPADFSMNQFENNEEIDLEALDAATAEGGPPGSPAQKLMRAIAPANATQVDTKWPAPPPNASVNLFIGRALLSNGNDNWPLKPNDIVNWIRKHYPAEWDGDEGRCSAHRVRTYLARKGADMYYEKLNQGSITGWRIRQNHLWRFENGGFMGRGMKQEEAIAAAQKEHQAIATAAHKAAAAEALAAGHPGVKVSMSSPGVHDGAPPPKRVRRNVGQARRRNAPRAKEELSMGDTSIDNGVGNDSSFFDGQHDESFNFVEASGSGAQQNEHGEEQRDDANDSSIDPTLMTASQNHDQNEVDMAMVQQAMQAAAAANAGQMDEFDVQLPAEMRMHGDGGDGSGYQEYQGVHHPYTPHGQDQWGQSQVYGQTGYHEGQ</sequence>
<dbReference type="OrthoDB" id="2564914at2759"/>
<dbReference type="InParanoid" id="A0A1Y1UB19"/>
<proteinExistence type="predicted"/>
<dbReference type="GeneID" id="33558548"/>
<gene>
    <name evidence="2" type="ORF">BD324DRAFT_634510</name>
</gene>
<feature type="compositionally biased region" description="Basic residues" evidence="1">
    <location>
        <begin position="333"/>
        <end position="348"/>
    </location>
</feature>
<dbReference type="RefSeq" id="XP_021868938.1">
    <property type="nucleotide sequence ID" value="XM_022016739.1"/>
</dbReference>
<feature type="region of interest" description="Disordered" evidence="1">
    <location>
        <begin position="315"/>
        <end position="413"/>
    </location>
</feature>
<protein>
    <submittedName>
        <fullName evidence="2">Uncharacterized protein</fullName>
    </submittedName>
</protein>
<reference evidence="2 3" key="1">
    <citation type="submission" date="2017-03" db="EMBL/GenBank/DDBJ databases">
        <title>Widespread Adenine N6-methylation of Active Genes in Fungi.</title>
        <authorList>
            <consortium name="DOE Joint Genome Institute"/>
            <person name="Mondo S.J."/>
            <person name="Dannebaum R.O."/>
            <person name="Kuo R.C."/>
            <person name="Louie K.B."/>
            <person name="Bewick A.J."/>
            <person name="Labutti K."/>
            <person name="Haridas S."/>
            <person name="Kuo A."/>
            <person name="Salamov A."/>
            <person name="Ahrendt S.R."/>
            <person name="Lau R."/>
            <person name="Bowen B.P."/>
            <person name="Lipzen A."/>
            <person name="Sullivan W."/>
            <person name="Andreopoulos W.B."/>
            <person name="Clum A."/>
            <person name="Lindquist E."/>
            <person name="Daum C."/>
            <person name="Northen T.R."/>
            <person name="Ramamoorthy G."/>
            <person name="Schmitz R.J."/>
            <person name="Gryganskyi A."/>
            <person name="Culley D."/>
            <person name="Magnuson J."/>
            <person name="James T.Y."/>
            <person name="O'Malley M.A."/>
            <person name="Stajich J.E."/>
            <person name="Spatafora J.W."/>
            <person name="Visel A."/>
            <person name="Grigoriev I.V."/>
        </authorList>
    </citation>
    <scope>NUCLEOTIDE SEQUENCE [LARGE SCALE GENOMIC DNA]</scope>
    <source>
        <strain evidence="2 3">NRRL Y-17943</strain>
    </source>
</reference>
<dbReference type="Proteomes" id="UP000193218">
    <property type="component" value="Unassembled WGS sequence"/>
</dbReference>
<feature type="compositionally biased region" description="Low complexity" evidence="1">
    <location>
        <begin position="85"/>
        <end position="97"/>
    </location>
</feature>
<dbReference type="AlphaFoldDB" id="A0A1Y1UB19"/>
<comment type="caution">
    <text evidence="2">The sequence shown here is derived from an EMBL/GenBank/DDBJ whole genome shotgun (WGS) entry which is preliminary data.</text>
</comment>
<name>A0A1Y1UB19_9TREE</name>
<organism evidence="2 3">
    <name type="scientific">Kockovaella imperatae</name>
    <dbReference type="NCBI Taxonomy" id="4999"/>
    <lineage>
        <taxon>Eukaryota</taxon>
        <taxon>Fungi</taxon>
        <taxon>Dikarya</taxon>
        <taxon>Basidiomycota</taxon>
        <taxon>Agaricomycotina</taxon>
        <taxon>Tremellomycetes</taxon>
        <taxon>Tremellales</taxon>
        <taxon>Cuniculitremaceae</taxon>
        <taxon>Kockovaella</taxon>
    </lineage>
</organism>
<feature type="compositionally biased region" description="Polar residues" evidence="1">
    <location>
        <begin position="357"/>
        <end position="372"/>
    </location>
</feature>
<feature type="region of interest" description="Disordered" evidence="1">
    <location>
        <begin position="455"/>
        <end position="500"/>
    </location>
</feature>
<dbReference type="EMBL" id="NBSH01000013">
    <property type="protein sequence ID" value="ORX34696.1"/>
    <property type="molecule type" value="Genomic_DNA"/>
</dbReference>
<feature type="compositionally biased region" description="Basic and acidic residues" evidence="1">
    <location>
        <begin position="394"/>
        <end position="403"/>
    </location>
</feature>
<evidence type="ECO:0000256" key="1">
    <source>
        <dbReference type="SAM" id="MobiDB-lite"/>
    </source>
</evidence>
<evidence type="ECO:0000313" key="2">
    <source>
        <dbReference type="EMBL" id="ORX34696.1"/>
    </source>
</evidence>